<name>A0A1Y3B277_EURMA</name>
<reference evidence="1 2" key="1">
    <citation type="submission" date="2017-03" db="EMBL/GenBank/DDBJ databases">
        <title>Genome Survey of Euroglyphus maynei.</title>
        <authorList>
            <person name="Arlian L.G."/>
            <person name="Morgan M.S."/>
            <person name="Rider S.D."/>
        </authorList>
    </citation>
    <scope>NUCLEOTIDE SEQUENCE [LARGE SCALE GENOMIC DNA]</scope>
    <source>
        <strain evidence="1">Arlian Lab</strain>
        <tissue evidence="1">Whole body</tissue>
    </source>
</reference>
<keyword evidence="2" id="KW-1185">Reference proteome</keyword>
<evidence type="ECO:0000313" key="1">
    <source>
        <dbReference type="EMBL" id="OTF74911.1"/>
    </source>
</evidence>
<gene>
    <name evidence="1" type="ORF">BLA29_007001</name>
</gene>
<sequence>MPINILNIHLDHLMIIKHCYRILIYISLQILPTAENKQCRTNLHLNPIQIVYPNQKLELLLKTCPTL</sequence>
<dbReference type="AlphaFoldDB" id="A0A1Y3B277"/>
<dbReference type="Proteomes" id="UP000194236">
    <property type="component" value="Unassembled WGS sequence"/>
</dbReference>
<dbReference type="EMBL" id="MUJZ01044694">
    <property type="protein sequence ID" value="OTF74911.1"/>
    <property type="molecule type" value="Genomic_DNA"/>
</dbReference>
<comment type="caution">
    <text evidence="1">The sequence shown here is derived from an EMBL/GenBank/DDBJ whole genome shotgun (WGS) entry which is preliminary data.</text>
</comment>
<accession>A0A1Y3B277</accession>
<proteinExistence type="predicted"/>
<organism evidence="1 2">
    <name type="scientific">Euroglyphus maynei</name>
    <name type="common">Mayne's house dust mite</name>
    <dbReference type="NCBI Taxonomy" id="6958"/>
    <lineage>
        <taxon>Eukaryota</taxon>
        <taxon>Metazoa</taxon>
        <taxon>Ecdysozoa</taxon>
        <taxon>Arthropoda</taxon>
        <taxon>Chelicerata</taxon>
        <taxon>Arachnida</taxon>
        <taxon>Acari</taxon>
        <taxon>Acariformes</taxon>
        <taxon>Sarcoptiformes</taxon>
        <taxon>Astigmata</taxon>
        <taxon>Psoroptidia</taxon>
        <taxon>Analgoidea</taxon>
        <taxon>Pyroglyphidae</taxon>
        <taxon>Pyroglyphinae</taxon>
        <taxon>Euroglyphus</taxon>
    </lineage>
</organism>
<protein>
    <submittedName>
        <fullName evidence="1">Uncharacterized protein</fullName>
    </submittedName>
</protein>
<evidence type="ECO:0000313" key="2">
    <source>
        <dbReference type="Proteomes" id="UP000194236"/>
    </source>
</evidence>